<keyword evidence="1" id="KW-1133">Transmembrane helix</keyword>
<dbReference type="AlphaFoldDB" id="D9PKR3"/>
<feature type="transmembrane region" description="Helical" evidence="1">
    <location>
        <begin position="32"/>
        <end position="52"/>
    </location>
</feature>
<accession>D9PKR3</accession>
<keyword evidence="1" id="KW-0812">Transmembrane</keyword>
<sequence length="146" mass="16511">MNQNLTKVMTGLWEWLRTRSLHSDVFHPKRHWYTLLATAFVVACVGGLVGFLEYRRVQHVFVMDDGYVEASTQVVEDELSAVLQVYRTRSDSFSAVREMRGEVVYPSDIPQAPIPEVSEDVSTVEYDDVVEEVAEPSTEGQVTVSP</sequence>
<dbReference type="EMBL" id="ADZX01000636">
    <property type="protein sequence ID" value="EFK95846.1"/>
    <property type="molecule type" value="Genomic_DNA"/>
</dbReference>
<keyword evidence="1" id="KW-0472">Membrane</keyword>
<reference evidence="2" key="2">
    <citation type="journal article" date="2011" name="Microb. Ecol.">
        <title>Taxonomic and Functional Metagenomic Profiling of the Microbial Community in the Anoxic Sediment of a Sub-saline Shallow Lake (Laguna de Carrizo, Central Spain).</title>
        <authorList>
            <person name="Ferrer M."/>
            <person name="Guazzaroni M.E."/>
            <person name="Richter M."/>
            <person name="Garcia-Salamanca A."/>
            <person name="Yarza P."/>
            <person name="Suarez-Suarez A."/>
            <person name="Solano J."/>
            <person name="Alcaide M."/>
            <person name="van Dillewijn P."/>
            <person name="Molina-Henares M.A."/>
            <person name="Lopez-Cortes N."/>
            <person name="Al-Ramahi Y."/>
            <person name="Guerrero C."/>
            <person name="Acosta A."/>
            <person name="de Eugenio L.I."/>
            <person name="Martinez V."/>
            <person name="Marques S."/>
            <person name="Rojo F."/>
            <person name="Santero E."/>
            <person name="Genilloud O."/>
            <person name="Perez-Perez J."/>
            <person name="Rossello-Mora R."/>
            <person name="Ramos J.L."/>
        </authorList>
    </citation>
    <scope>NUCLEOTIDE SEQUENCE</scope>
</reference>
<protein>
    <submittedName>
        <fullName evidence="2">Uncharacterized protein</fullName>
    </submittedName>
</protein>
<organism evidence="2">
    <name type="scientific">sediment metagenome</name>
    <dbReference type="NCBI Taxonomy" id="749907"/>
    <lineage>
        <taxon>unclassified sequences</taxon>
        <taxon>metagenomes</taxon>
        <taxon>ecological metagenomes</taxon>
    </lineage>
</organism>
<evidence type="ECO:0000256" key="1">
    <source>
        <dbReference type="SAM" id="Phobius"/>
    </source>
</evidence>
<comment type="caution">
    <text evidence="2">The sequence shown here is derived from an EMBL/GenBank/DDBJ whole genome shotgun (WGS) entry which is preliminary data.</text>
</comment>
<proteinExistence type="predicted"/>
<evidence type="ECO:0000313" key="2">
    <source>
        <dbReference type="EMBL" id="EFK95846.1"/>
    </source>
</evidence>
<reference evidence="2" key="1">
    <citation type="submission" date="2010-07" db="EMBL/GenBank/DDBJ databases">
        <authorList>
            <consortium name="CONSOLIDER consortium CSD2007-00005"/>
            <person name="Guazzaroni M.-E."/>
            <person name="Richter M."/>
            <person name="Garcia-Salamanca A."/>
            <person name="Yarza P."/>
            <person name="Ferrer M."/>
        </authorList>
    </citation>
    <scope>NUCLEOTIDE SEQUENCE</scope>
</reference>
<name>D9PKR3_9ZZZZ</name>
<gene>
    <name evidence="2" type="ORF">LDC_2132</name>
</gene>